<proteinExistence type="predicted"/>
<sequence>MYFSVAGAAIRRRVDAVGRTTAASPHDKQNAYTTTGCLSVVSLQRPSLTRRNALKAVGVGGASLFGLLSVAAADDIYTRVGGGSTPSATAHSRLDADGFETFVDEMADAYGEYGVFGTSSPPEVEFVGAWTDGFVRPLDGDAFDGVFRANAAVVSYRLAGDEFVHLTWVAGRVDDTTYNPDPFDLIHSPMRLCYLGASVDVQDGDIESASYPHRDGEGRVLSFDTYRLRYPSARATGDEQMWTSEATNPMLRGTRAETGSDGTAHVV</sequence>
<dbReference type="EMBL" id="ALJD01000003">
    <property type="protein sequence ID" value="EJN60611.1"/>
    <property type="molecule type" value="Genomic_DNA"/>
</dbReference>
<dbReference type="Proteomes" id="UP000007813">
    <property type="component" value="Unassembled WGS sequence"/>
</dbReference>
<dbReference type="eggNOG" id="arCOG06417">
    <property type="taxonomic scope" value="Archaea"/>
</dbReference>
<organism evidence="1 2">
    <name type="scientific">Halogranum salarium B-1</name>
    <dbReference type="NCBI Taxonomy" id="1210908"/>
    <lineage>
        <taxon>Archaea</taxon>
        <taxon>Methanobacteriati</taxon>
        <taxon>Methanobacteriota</taxon>
        <taxon>Stenosarchaea group</taxon>
        <taxon>Halobacteria</taxon>
        <taxon>Halobacteriales</taxon>
        <taxon>Haloferacaceae</taxon>
    </lineage>
</organism>
<evidence type="ECO:0000313" key="2">
    <source>
        <dbReference type="Proteomes" id="UP000007813"/>
    </source>
</evidence>
<protein>
    <submittedName>
        <fullName evidence="1">Uncharacterized protein</fullName>
    </submittedName>
</protein>
<name>J3JH23_9EURY</name>
<comment type="caution">
    <text evidence="1">The sequence shown here is derived from an EMBL/GenBank/DDBJ whole genome shotgun (WGS) entry which is preliminary data.</text>
</comment>
<gene>
    <name evidence="1" type="ORF">HSB1_12140</name>
</gene>
<reference evidence="1 2" key="1">
    <citation type="journal article" date="2012" name="J. Bacteriol.">
        <title>Draft Genome Sequence of the Extremely Halophilic Archaeon Halogranum salarium B-1T.</title>
        <authorList>
            <person name="Kim K.K."/>
            <person name="Lee K.C."/>
            <person name="Lee J.S."/>
        </authorList>
    </citation>
    <scope>NUCLEOTIDE SEQUENCE [LARGE SCALE GENOMIC DNA]</scope>
    <source>
        <strain evidence="1 2">B-1</strain>
    </source>
</reference>
<evidence type="ECO:0000313" key="1">
    <source>
        <dbReference type="EMBL" id="EJN60611.1"/>
    </source>
</evidence>
<accession>J3JH23</accession>
<dbReference type="AlphaFoldDB" id="J3JH23"/>